<dbReference type="InterPro" id="IPR001296">
    <property type="entry name" value="Glyco_trans_1"/>
</dbReference>
<evidence type="ECO:0000313" key="4">
    <source>
        <dbReference type="Proteomes" id="UP000094256"/>
    </source>
</evidence>
<evidence type="ECO:0000259" key="1">
    <source>
        <dbReference type="Pfam" id="PF00534"/>
    </source>
</evidence>
<dbReference type="Pfam" id="PF00534">
    <property type="entry name" value="Glycos_transf_1"/>
    <property type="match status" value="1"/>
</dbReference>
<accession>A0A1B3ZA22</accession>
<keyword evidence="3" id="KW-0808">Transferase</keyword>
<dbReference type="GO" id="GO:0016757">
    <property type="term" value="F:glycosyltransferase activity"/>
    <property type="evidence" value="ECO:0007669"/>
    <property type="project" value="InterPro"/>
</dbReference>
<dbReference type="KEGG" id="span:AWL63_10035"/>
<dbReference type="InterPro" id="IPR028098">
    <property type="entry name" value="Glyco_trans_4-like_N"/>
</dbReference>
<protein>
    <submittedName>
        <fullName evidence="3">Glycosyltransferase WbuB</fullName>
    </submittedName>
</protein>
<evidence type="ECO:0000259" key="2">
    <source>
        <dbReference type="Pfam" id="PF13579"/>
    </source>
</evidence>
<feature type="domain" description="Glycosyl transferase family 1" evidence="1">
    <location>
        <begin position="232"/>
        <end position="395"/>
    </location>
</feature>
<keyword evidence="4" id="KW-1185">Reference proteome</keyword>
<reference evidence="3 4" key="1">
    <citation type="submission" date="2016-01" db="EMBL/GenBank/DDBJ databases">
        <title>Complete genome and mega plasmid sequence of Sphingomonas panacis DCY99 elicits systemic resistance in rice to Xanthomonas oryzae.</title>
        <authorList>
            <person name="Kim Y.J."/>
            <person name="Yang D.C."/>
            <person name="Sing P."/>
        </authorList>
    </citation>
    <scope>NUCLEOTIDE SEQUENCE [LARGE SCALE GENOMIC DNA]</scope>
    <source>
        <strain evidence="3 4">DCY99</strain>
    </source>
</reference>
<dbReference type="SUPFAM" id="SSF53756">
    <property type="entry name" value="UDP-Glycosyltransferase/glycogen phosphorylase"/>
    <property type="match status" value="1"/>
</dbReference>
<dbReference type="NCBIfam" id="NF007640">
    <property type="entry name" value="PRK10307.1"/>
    <property type="match status" value="1"/>
</dbReference>
<dbReference type="EMBL" id="CP014168">
    <property type="protein sequence ID" value="AOH84260.1"/>
    <property type="molecule type" value="Genomic_DNA"/>
</dbReference>
<name>A0A1B3ZA22_9SPHN</name>
<gene>
    <name evidence="3" type="ORF">AWL63_10035</name>
</gene>
<organism evidence="3 4">
    <name type="scientific">Sphingomonas panacis</name>
    <dbReference type="NCBI Taxonomy" id="1560345"/>
    <lineage>
        <taxon>Bacteria</taxon>
        <taxon>Pseudomonadati</taxon>
        <taxon>Pseudomonadota</taxon>
        <taxon>Alphaproteobacteria</taxon>
        <taxon>Sphingomonadales</taxon>
        <taxon>Sphingomonadaceae</taxon>
        <taxon>Sphingomonas</taxon>
    </lineage>
</organism>
<dbReference type="AlphaFoldDB" id="A0A1B3ZA22"/>
<dbReference type="Proteomes" id="UP000094256">
    <property type="component" value="Chromosome"/>
</dbReference>
<dbReference type="STRING" id="1560345.AWL63_10035"/>
<proteinExistence type="predicted"/>
<dbReference type="InterPro" id="IPR050194">
    <property type="entry name" value="Glycosyltransferase_grp1"/>
</dbReference>
<sequence length="418" mass="45357">MVSRSLRGGSDHSMNVLILGLNYAPEPVGIGPYTAGTAEFLAAAGHKVTVVCGKPYYPDWKVQESYRKPGVLYSVENGVQVRRVPIYVPSKPSGGRRLVHHASFALRAFPEMVRAARAEKPDVVMCIAPSLISMVAARAIARMFGAKVWVHVQDFEVEAAFATGLLKDRGIVATAARGFEQWCLKGGMVSTISPQMCAKLRELGVPDARIYQFRNWANIDNIKPLERPSVYRERWNITTPHVALYSGNLGNKQGIEIIPEVARLLSDRRDVTFVICGNGASRDRLIAAAEGLSNVQFQDLQPAEMMSDLLGLATVHLLPQIAGAADLVLPSKLANMLASGRAVLATASPGTGLAREVEGCGQVVAPEDAVAMARVLESLLDDEGARHAYGLAGRARAEDRWRRQSILGDFEVAMGLYR</sequence>
<dbReference type="Pfam" id="PF13579">
    <property type="entry name" value="Glyco_trans_4_4"/>
    <property type="match status" value="1"/>
</dbReference>
<dbReference type="Gene3D" id="3.40.50.2000">
    <property type="entry name" value="Glycogen Phosphorylase B"/>
    <property type="match status" value="2"/>
</dbReference>
<dbReference type="PANTHER" id="PTHR45947:SF3">
    <property type="entry name" value="SULFOQUINOVOSYL TRANSFERASE SQD2"/>
    <property type="match status" value="1"/>
</dbReference>
<feature type="domain" description="Glycosyltransferase subfamily 4-like N-terminal" evidence="2">
    <location>
        <begin position="29"/>
        <end position="216"/>
    </location>
</feature>
<dbReference type="CDD" id="cd03794">
    <property type="entry name" value="GT4_WbuB-like"/>
    <property type="match status" value="1"/>
</dbReference>
<dbReference type="PANTHER" id="PTHR45947">
    <property type="entry name" value="SULFOQUINOVOSYL TRANSFERASE SQD2"/>
    <property type="match status" value="1"/>
</dbReference>
<evidence type="ECO:0000313" key="3">
    <source>
        <dbReference type="EMBL" id="AOH84260.1"/>
    </source>
</evidence>